<dbReference type="AlphaFoldDB" id="D6TZH7"/>
<reference evidence="2 3" key="1">
    <citation type="journal article" date="2011" name="Stand. Genomic Sci.">
        <title>Non-contiguous finished genome sequence and contextual data of the filamentous soil bacterium Ktedonobacter racemifer type strain (SOSP1-21).</title>
        <authorList>
            <person name="Chang Y.J."/>
            <person name="Land M."/>
            <person name="Hauser L."/>
            <person name="Chertkov O."/>
            <person name="Del Rio T.G."/>
            <person name="Nolan M."/>
            <person name="Copeland A."/>
            <person name="Tice H."/>
            <person name="Cheng J.F."/>
            <person name="Lucas S."/>
            <person name="Han C."/>
            <person name="Goodwin L."/>
            <person name="Pitluck S."/>
            <person name="Ivanova N."/>
            <person name="Ovchinikova G."/>
            <person name="Pati A."/>
            <person name="Chen A."/>
            <person name="Palaniappan K."/>
            <person name="Mavromatis K."/>
            <person name="Liolios K."/>
            <person name="Brettin T."/>
            <person name="Fiebig A."/>
            <person name="Rohde M."/>
            <person name="Abt B."/>
            <person name="Goker M."/>
            <person name="Detter J.C."/>
            <person name="Woyke T."/>
            <person name="Bristow J."/>
            <person name="Eisen J.A."/>
            <person name="Markowitz V."/>
            <person name="Hugenholtz P."/>
            <person name="Kyrpides N.C."/>
            <person name="Klenk H.P."/>
            <person name="Lapidus A."/>
        </authorList>
    </citation>
    <scope>NUCLEOTIDE SEQUENCE [LARGE SCALE GENOMIC DNA]</scope>
    <source>
        <strain evidence="3">DSM 44963</strain>
    </source>
</reference>
<evidence type="ECO:0000256" key="1">
    <source>
        <dbReference type="SAM" id="MobiDB-lite"/>
    </source>
</evidence>
<feature type="region of interest" description="Disordered" evidence="1">
    <location>
        <begin position="254"/>
        <end position="275"/>
    </location>
</feature>
<keyword evidence="3" id="KW-1185">Reference proteome</keyword>
<organism evidence="2 3">
    <name type="scientific">Ktedonobacter racemifer DSM 44963</name>
    <dbReference type="NCBI Taxonomy" id="485913"/>
    <lineage>
        <taxon>Bacteria</taxon>
        <taxon>Bacillati</taxon>
        <taxon>Chloroflexota</taxon>
        <taxon>Ktedonobacteria</taxon>
        <taxon>Ktedonobacterales</taxon>
        <taxon>Ktedonobacteraceae</taxon>
        <taxon>Ktedonobacter</taxon>
    </lineage>
</organism>
<feature type="compositionally biased region" description="Polar residues" evidence="1">
    <location>
        <begin position="169"/>
        <end position="201"/>
    </location>
</feature>
<evidence type="ECO:0008006" key="4">
    <source>
        <dbReference type="Google" id="ProtNLM"/>
    </source>
</evidence>
<dbReference type="Proteomes" id="UP000004508">
    <property type="component" value="Unassembled WGS sequence"/>
</dbReference>
<proteinExistence type="predicted"/>
<sequence length="328" mass="34794">MPARMIQPSHAHAGENAAARQVRKVGAPFTSTLSLRTCMGGVPAGILFAQRPRYWRTQLLSLLPEQSIYYTISSKKYIYGFAFKYLLSLLERIISLMSEHVGQPLCPRCQCSNPTDAIFCAYCGHALAPGQQDATERRQADTHAEASISLPEEAITRYEEPMPLVAPTPTASTASVPSAPETPQVSLPASAPGTPTGSSLAAKSTLGKAASGFLQTALGKVIISVVAVAIVATAAVRVVPILAHGVPGTQATQAKDVAAPRKTEPMPATQTECPATGKAHPMVKAYLAQGTNANLVYYETLSGAPVLKRYDTQTRQSNTILALPQEKV</sequence>
<evidence type="ECO:0000313" key="3">
    <source>
        <dbReference type="Proteomes" id="UP000004508"/>
    </source>
</evidence>
<evidence type="ECO:0000313" key="2">
    <source>
        <dbReference type="EMBL" id="EFH81967.1"/>
    </source>
</evidence>
<gene>
    <name evidence="2" type="ORF">Krac_2736</name>
</gene>
<dbReference type="InParanoid" id="D6TZH7"/>
<accession>D6TZH7</accession>
<feature type="region of interest" description="Disordered" evidence="1">
    <location>
        <begin position="166"/>
        <end position="201"/>
    </location>
</feature>
<comment type="caution">
    <text evidence="2">The sequence shown here is derived from an EMBL/GenBank/DDBJ whole genome shotgun (WGS) entry which is preliminary data.</text>
</comment>
<dbReference type="EMBL" id="ADVG01000004">
    <property type="protein sequence ID" value="EFH81967.1"/>
    <property type="molecule type" value="Genomic_DNA"/>
</dbReference>
<protein>
    <recommendedName>
        <fullName evidence="4">Zinc-ribbon domain-containing protein</fullName>
    </recommendedName>
</protein>
<name>D6TZH7_KTERA</name>